<accession>A0ABW7BU99</accession>
<dbReference type="SUPFAM" id="SSF46894">
    <property type="entry name" value="C-terminal effector domain of the bipartite response regulators"/>
    <property type="match status" value="1"/>
</dbReference>
<comment type="caution">
    <text evidence="2">The sequence shown here is derived from an EMBL/GenBank/DDBJ whole genome shotgun (WGS) entry which is preliminary data.</text>
</comment>
<name>A0ABW7BU99_9ACTN</name>
<keyword evidence="3" id="KW-1185">Reference proteome</keyword>
<evidence type="ECO:0000313" key="3">
    <source>
        <dbReference type="Proteomes" id="UP001604282"/>
    </source>
</evidence>
<dbReference type="EMBL" id="JBICZW010000011">
    <property type="protein sequence ID" value="MFG3191066.1"/>
    <property type="molecule type" value="Genomic_DNA"/>
</dbReference>
<protein>
    <submittedName>
        <fullName evidence="2">Uncharacterized protein</fullName>
    </submittedName>
</protein>
<evidence type="ECO:0000313" key="2">
    <source>
        <dbReference type="EMBL" id="MFG3191066.1"/>
    </source>
</evidence>
<feature type="region of interest" description="Disordered" evidence="1">
    <location>
        <begin position="65"/>
        <end position="87"/>
    </location>
</feature>
<dbReference type="InterPro" id="IPR036388">
    <property type="entry name" value="WH-like_DNA-bd_sf"/>
</dbReference>
<dbReference type="InterPro" id="IPR016032">
    <property type="entry name" value="Sig_transdc_resp-reg_C-effctor"/>
</dbReference>
<gene>
    <name evidence="2" type="ORF">ACGFYS_19245</name>
</gene>
<evidence type="ECO:0000256" key="1">
    <source>
        <dbReference type="SAM" id="MobiDB-lite"/>
    </source>
</evidence>
<sequence length="87" mass="9462">MRRTVLRDGRPPELSVEELAVPEDLLRAGPGFLGAEDLLERVWDENADPCIDTVTVTIGRRRELGAPTAVTTTPEVGHRMADAPEVG</sequence>
<feature type="compositionally biased region" description="Basic and acidic residues" evidence="1">
    <location>
        <begin position="76"/>
        <end position="87"/>
    </location>
</feature>
<organism evidence="2 3">
    <name type="scientific">Streptomyces omiyaensis</name>
    <dbReference type="NCBI Taxonomy" id="68247"/>
    <lineage>
        <taxon>Bacteria</taxon>
        <taxon>Bacillati</taxon>
        <taxon>Actinomycetota</taxon>
        <taxon>Actinomycetes</taxon>
        <taxon>Kitasatosporales</taxon>
        <taxon>Streptomycetaceae</taxon>
        <taxon>Streptomyces</taxon>
    </lineage>
</organism>
<dbReference type="RefSeq" id="WP_229883537.1">
    <property type="nucleotide sequence ID" value="NZ_BMVV01000009.1"/>
</dbReference>
<proteinExistence type="predicted"/>
<dbReference type="Gene3D" id="1.10.10.10">
    <property type="entry name" value="Winged helix-like DNA-binding domain superfamily/Winged helix DNA-binding domain"/>
    <property type="match status" value="1"/>
</dbReference>
<reference evidence="2 3" key="1">
    <citation type="submission" date="2024-10" db="EMBL/GenBank/DDBJ databases">
        <title>The Natural Products Discovery Center: Release of the First 8490 Sequenced Strains for Exploring Actinobacteria Biosynthetic Diversity.</title>
        <authorList>
            <person name="Kalkreuter E."/>
            <person name="Kautsar S.A."/>
            <person name="Yang D."/>
            <person name="Bader C.D."/>
            <person name="Teijaro C.N."/>
            <person name="Fluegel L."/>
            <person name="Davis C.M."/>
            <person name="Simpson J.R."/>
            <person name="Lauterbach L."/>
            <person name="Steele A.D."/>
            <person name="Gui C."/>
            <person name="Meng S."/>
            <person name="Li G."/>
            <person name="Viehrig K."/>
            <person name="Ye F."/>
            <person name="Su P."/>
            <person name="Kiefer A.F."/>
            <person name="Nichols A."/>
            <person name="Cepeda A.J."/>
            <person name="Yan W."/>
            <person name="Fan B."/>
            <person name="Jiang Y."/>
            <person name="Adhikari A."/>
            <person name="Zheng C.-J."/>
            <person name="Schuster L."/>
            <person name="Cowan T.M."/>
            <person name="Smanski M.J."/>
            <person name="Chevrette M.G."/>
            <person name="De Carvalho L.P.S."/>
            <person name="Shen B."/>
        </authorList>
    </citation>
    <scope>NUCLEOTIDE SEQUENCE [LARGE SCALE GENOMIC DNA]</scope>
    <source>
        <strain evidence="2 3">NPDC048229</strain>
    </source>
</reference>
<dbReference type="Proteomes" id="UP001604282">
    <property type="component" value="Unassembled WGS sequence"/>
</dbReference>